<evidence type="ECO:0000256" key="2">
    <source>
        <dbReference type="ARBA" id="ARBA00012438"/>
    </source>
</evidence>
<dbReference type="AlphaFoldDB" id="A0A243WC62"/>
<keyword evidence="4" id="KW-1133">Transmembrane helix</keyword>
<feature type="coiled-coil region" evidence="3">
    <location>
        <begin position="367"/>
        <end position="394"/>
    </location>
</feature>
<feature type="transmembrane region" description="Helical" evidence="4">
    <location>
        <begin position="343"/>
        <end position="361"/>
    </location>
</feature>
<dbReference type="Gene3D" id="1.25.40.10">
    <property type="entry name" value="Tetratricopeptide repeat domain"/>
    <property type="match status" value="2"/>
</dbReference>
<keyword evidence="4" id="KW-0812">Transmembrane</keyword>
<name>A0A243WC62_9BACT</name>
<dbReference type="InterPro" id="IPR004358">
    <property type="entry name" value="Sig_transdc_His_kin-like_C"/>
</dbReference>
<comment type="caution">
    <text evidence="6">The sequence shown here is derived from an EMBL/GenBank/DDBJ whole genome shotgun (WGS) entry which is preliminary data.</text>
</comment>
<dbReference type="Pfam" id="PF13424">
    <property type="entry name" value="TPR_12"/>
    <property type="match status" value="1"/>
</dbReference>
<evidence type="ECO:0000256" key="1">
    <source>
        <dbReference type="ARBA" id="ARBA00000085"/>
    </source>
</evidence>
<dbReference type="CDD" id="cd00075">
    <property type="entry name" value="HATPase"/>
    <property type="match status" value="1"/>
</dbReference>
<keyword evidence="7" id="KW-1185">Reference proteome</keyword>
<dbReference type="InterPro" id="IPR005467">
    <property type="entry name" value="His_kinase_dom"/>
</dbReference>
<dbReference type="InterPro" id="IPR003594">
    <property type="entry name" value="HATPase_dom"/>
</dbReference>
<protein>
    <recommendedName>
        <fullName evidence="2">histidine kinase</fullName>
        <ecNumber evidence="2">2.7.13.3</ecNumber>
    </recommendedName>
</protein>
<dbReference type="InterPro" id="IPR011990">
    <property type="entry name" value="TPR-like_helical_dom_sf"/>
</dbReference>
<dbReference type="InterPro" id="IPR019734">
    <property type="entry name" value="TPR_rpt"/>
</dbReference>
<dbReference type="SUPFAM" id="SSF55874">
    <property type="entry name" value="ATPase domain of HSP90 chaperone/DNA topoisomerase II/histidine kinase"/>
    <property type="match status" value="1"/>
</dbReference>
<gene>
    <name evidence="6" type="ORF">BXP70_15535</name>
</gene>
<dbReference type="PANTHER" id="PTHR43065:SF42">
    <property type="entry name" value="TWO-COMPONENT SENSOR PPRA"/>
    <property type="match status" value="1"/>
</dbReference>
<proteinExistence type="predicted"/>
<dbReference type="Pfam" id="PF02518">
    <property type="entry name" value="HATPase_c"/>
    <property type="match status" value="1"/>
</dbReference>
<evidence type="ECO:0000259" key="5">
    <source>
        <dbReference type="PROSITE" id="PS50109"/>
    </source>
</evidence>
<accession>A0A243WC62</accession>
<dbReference type="Gene3D" id="1.10.287.130">
    <property type="match status" value="1"/>
</dbReference>
<organism evidence="6 7">
    <name type="scientific">Hymenobacter crusticola</name>
    <dbReference type="NCBI Taxonomy" id="1770526"/>
    <lineage>
        <taxon>Bacteria</taxon>
        <taxon>Pseudomonadati</taxon>
        <taxon>Bacteroidota</taxon>
        <taxon>Cytophagia</taxon>
        <taxon>Cytophagales</taxon>
        <taxon>Hymenobacteraceae</taxon>
        <taxon>Hymenobacter</taxon>
    </lineage>
</organism>
<evidence type="ECO:0000313" key="6">
    <source>
        <dbReference type="EMBL" id="OUJ73234.1"/>
    </source>
</evidence>
<dbReference type="EC" id="2.7.13.3" evidence="2"/>
<sequence>MIGRAQSPQTARLRQALARATTDTSRVLLLADLAASYRYSRFDSVQWYARKGLHLAWKIGYRKGEGRCLSRIGILMGERGNLPQALRTDLEALKINEESHDLEGTARTLNQTGLLYHALDDERPALAYFFRSKTIYERIRVRDDSQLISVLANIGASYTALRRLDSAAVFLNRAYQLTQQSRNVNQSCWGNPAPYVLRELGLLQGALGNTTQAIRYYRLSAQAAIPENDLRSSSRAYQYLAELYGRRQQPDSSVYYARKALVMGQSLPFIVGVVRTSNLLAETFQTRKQRDSTLKYMNIMLRAEDSLYDPHRIKQLDAIGFAEQQRLRELELERVQYMARMRLYALATGITVLVLVALLLWRNNKLQKQANAKLQALNQQVVQQKEEFMVQRDNLAQTLLELKQAQSQLVLREKMASLGELMTSVAQEIQKPVHQVRDFAGISQALCQELHAEFNKLALPDDDWEYLDETLQNLGQYQEKIVQAGRRANSIVLGMLEYASAEPSLRQATDLNVMVESSLRMAYHEMRGKHRTFNAALLPTLDPAVGMLDVVRHDLTRALIQLFLTAFNAVQQRQSLDEEGYVPQVAVSTRRLVKHVEVRVRDNGLGLTDELQNTIFQRFSTGNTTNERPGLGLPLSYDIIKSHGGALRVESREGEFTEFIMTLPVKAQPEAVASESASVEG</sequence>
<reference evidence="6 7" key="1">
    <citation type="submission" date="2017-01" db="EMBL/GenBank/DDBJ databases">
        <title>A new Hymenobacter.</title>
        <authorList>
            <person name="Liang Y."/>
            <person name="Feng F."/>
        </authorList>
    </citation>
    <scope>NUCLEOTIDE SEQUENCE [LARGE SCALE GENOMIC DNA]</scope>
    <source>
        <strain evidence="6">MIMBbqt21</strain>
    </source>
</reference>
<comment type="catalytic activity">
    <reaction evidence="1">
        <text>ATP + protein L-histidine = ADP + protein N-phospho-L-histidine.</text>
        <dbReference type="EC" id="2.7.13.3"/>
    </reaction>
</comment>
<evidence type="ECO:0000256" key="4">
    <source>
        <dbReference type="SAM" id="Phobius"/>
    </source>
</evidence>
<dbReference type="SMART" id="SM00387">
    <property type="entry name" value="HATPase_c"/>
    <property type="match status" value="1"/>
</dbReference>
<dbReference type="EMBL" id="MTSE01000007">
    <property type="protein sequence ID" value="OUJ73234.1"/>
    <property type="molecule type" value="Genomic_DNA"/>
</dbReference>
<keyword evidence="4" id="KW-0472">Membrane</keyword>
<feature type="domain" description="Histidine kinase" evidence="5">
    <location>
        <begin position="424"/>
        <end position="667"/>
    </location>
</feature>
<dbReference type="SUPFAM" id="SSF48452">
    <property type="entry name" value="TPR-like"/>
    <property type="match status" value="1"/>
</dbReference>
<dbReference type="SMART" id="SM00028">
    <property type="entry name" value="TPR"/>
    <property type="match status" value="5"/>
</dbReference>
<evidence type="ECO:0000256" key="3">
    <source>
        <dbReference type="SAM" id="Coils"/>
    </source>
</evidence>
<dbReference type="InterPro" id="IPR036890">
    <property type="entry name" value="HATPase_C_sf"/>
</dbReference>
<dbReference type="PRINTS" id="PR00344">
    <property type="entry name" value="BCTRLSENSOR"/>
</dbReference>
<dbReference type="PROSITE" id="PS50109">
    <property type="entry name" value="HIS_KIN"/>
    <property type="match status" value="1"/>
</dbReference>
<evidence type="ECO:0000313" key="7">
    <source>
        <dbReference type="Proteomes" id="UP000194873"/>
    </source>
</evidence>
<dbReference type="Gene3D" id="3.30.565.10">
    <property type="entry name" value="Histidine kinase-like ATPase, C-terminal domain"/>
    <property type="match status" value="1"/>
</dbReference>
<keyword evidence="3" id="KW-0175">Coiled coil</keyword>
<dbReference type="Proteomes" id="UP000194873">
    <property type="component" value="Unassembled WGS sequence"/>
</dbReference>
<dbReference type="PANTHER" id="PTHR43065">
    <property type="entry name" value="SENSOR HISTIDINE KINASE"/>
    <property type="match status" value="1"/>
</dbReference>
<dbReference type="GO" id="GO:0004673">
    <property type="term" value="F:protein histidine kinase activity"/>
    <property type="evidence" value="ECO:0007669"/>
    <property type="project" value="UniProtKB-EC"/>
</dbReference>